<dbReference type="AlphaFoldDB" id="A0A8J3K953"/>
<evidence type="ECO:0000313" key="2">
    <source>
        <dbReference type="EMBL" id="GIF94823.1"/>
    </source>
</evidence>
<evidence type="ECO:0000313" key="3">
    <source>
        <dbReference type="Proteomes" id="UP000619293"/>
    </source>
</evidence>
<dbReference type="EMBL" id="BONG01000124">
    <property type="protein sequence ID" value="GIF94823.1"/>
    <property type="molecule type" value="Genomic_DNA"/>
</dbReference>
<comment type="caution">
    <text evidence="2">The sequence shown here is derived from an EMBL/GenBank/DDBJ whole genome shotgun (WGS) entry which is preliminary data.</text>
</comment>
<accession>A0A8J3K953</accession>
<gene>
    <name evidence="2" type="ORF">Cch02nite_82670</name>
</gene>
<keyword evidence="3" id="KW-1185">Reference proteome</keyword>
<reference evidence="2 3" key="1">
    <citation type="submission" date="2021-01" db="EMBL/GenBank/DDBJ databases">
        <title>Whole genome shotgun sequence of Catellatospora chokoriensis NBRC 107358.</title>
        <authorList>
            <person name="Komaki H."/>
            <person name="Tamura T."/>
        </authorList>
    </citation>
    <scope>NUCLEOTIDE SEQUENCE [LARGE SCALE GENOMIC DNA]</scope>
    <source>
        <strain evidence="2 3">NBRC 107358</strain>
    </source>
</reference>
<name>A0A8J3K953_9ACTN</name>
<feature type="region of interest" description="Disordered" evidence="1">
    <location>
        <begin position="56"/>
        <end position="76"/>
    </location>
</feature>
<organism evidence="2 3">
    <name type="scientific">Catellatospora chokoriensis</name>
    <dbReference type="NCBI Taxonomy" id="310353"/>
    <lineage>
        <taxon>Bacteria</taxon>
        <taxon>Bacillati</taxon>
        <taxon>Actinomycetota</taxon>
        <taxon>Actinomycetes</taxon>
        <taxon>Micromonosporales</taxon>
        <taxon>Micromonosporaceae</taxon>
        <taxon>Catellatospora</taxon>
    </lineage>
</organism>
<dbReference type="Proteomes" id="UP000619293">
    <property type="component" value="Unassembled WGS sequence"/>
</dbReference>
<sequence>MLAVGEHLLAGRSLMGVDGLPGDEPAVAVQQTLQRPVNLLCGAVNESLRRRDIGCGGNGKRQCRRKQAAAGHGTPK</sequence>
<evidence type="ECO:0000256" key="1">
    <source>
        <dbReference type="SAM" id="MobiDB-lite"/>
    </source>
</evidence>
<proteinExistence type="predicted"/>
<protein>
    <submittedName>
        <fullName evidence="2">Uncharacterized protein</fullName>
    </submittedName>
</protein>